<evidence type="ECO:0000256" key="4">
    <source>
        <dbReference type="ARBA" id="ARBA00022989"/>
    </source>
</evidence>
<dbReference type="Pfam" id="PF03631">
    <property type="entry name" value="Virul_fac_BrkB"/>
    <property type="match status" value="1"/>
</dbReference>
<dbReference type="PANTHER" id="PTHR30213:SF0">
    <property type="entry name" value="UPF0761 MEMBRANE PROTEIN YIHY"/>
    <property type="match status" value="1"/>
</dbReference>
<dbReference type="RefSeq" id="WP_124963948.1">
    <property type="nucleotide sequence ID" value="NZ_RRAZ01000006.1"/>
</dbReference>
<feature type="transmembrane region" description="Helical" evidence="6">
    <location>
        <begin position="177"/>
        <end position="199"/>
    </location>
</feature>
<dbReference type="AlphaFoldDB" id="A0A3P3DQX7"/>
<feature type="transmembrane region" description="Helical" evidence="6">
    <location>
        <begin position="30"/>
        <end position="57"/>
    </location>
</feature>
<evidence type="ECO:0000313" key="7">
    <source>
        <dbReference type="EMBL" id="RRH76561.1"/>
    </source>
</evidence>
<sequence>MPAFLPKPLRKPFTIAYEAWTLMTDRHVGLIAAGVAFFAIFAVFPAIAAVVAIWALFSDPLVVAKYMAELSDFLPGEAFNILNDQVMGVATAATNTLGWTTFVSLCVALWSVRAGVSALVQGINAAFGLPNRGGLGHQLVALVLTLMLVATALTAVAAEIVVPLVLQFAPLGAFEPLLYQLARLPVAPVATVIGIGMIYRYGPNMAWPKPSLFSIGQIVAVVLWLAASKGFTLYLTNFANYNKVYGSIGAVIALLMWLYLSAYSVLMGAAVNAVIQENRRKARAEAEAPAAPALPPQ</sequence>
<comment type="caution">
    <text evidence="7">The sequence shown here is derived from an EMBL/GenBank/DDBJ whole genome shotgun (WGS) entry which is preliminary data.</text>
</comment>
<feature type="transmembrane region" description="Helical" evidence="6">
    <location>
        <begin position="102"/>
        <end position="127"/>
    </location>
</feature>
<dbReference type="GO" id="GO:0005886">
    <property type="term" value="C:plasma membrane"/>
    <property type="evidence" value="ECO:0007669"/>
    <property type="project" value="UniProtKB-SubCell"/>
</dbReference>
<dbReference type="PIRSF" id="PIRSF035875">
    <property type="entry name" value="RNase_BN"/>
    <property type="match status" value="1"/>
</dbReference>
<keyword evidence="2" id="KW-1003">Cell membrane</keyword>
<comment type="subcellular location">
    <subcellularLocation>
        <location evidence="1">Cell membrane</location>
        <topology evidence="1">Multi-pass membrane protein</topology>
    </subcellularLocation>
</comment>
<feature type="transmembrane region" description="Helical" evidence="6">
    <location>
        <begin position="247"/>
        <end position="275"/>
    </location>
</feature>
<name>A0A3P3DQX7_9RHOB</name>
<dbReference type="EMBL" id="RRAZ01000006">
    <property type="protein sequence ID" value="RRH76561.1"/>
    <property type="molecule type" value="Genomic_DNA"/>
</dbReference>
<keyword evidence="3 6" id="KW-0812">Transmembrane</keyword>
<proteinExistence type="predicted"/>
<feature type="transmembrane region" description="Helical" evidence="6">
    <location>
        <begin position="211"/>
        <end position="227"/>
    </location>
</feature>
<keyword evidence="5 6" id="KW-0472">Membrane</keyword>
<evidence type="ECO:0000256" key="1">
    <source>
        <dbReference type="ARBA" id="ARBA00004651"/>
    </source>
</evidence>
<evidence type="ECO:0000256" key="6">
    <source>
        <dbReference type="SAM" id="Phobius"/>
    </source>
</evidence>
<dbReference type="Proteomes" id="UP000282125">
    <property type="component" value="Unassembled WGS sequence"/>
</dbReference>
<evidence type="ECO:0000256" key="3">
    <source>
        <dbReference type="ARBA" id="ARBA00022692"/>
    </source>
</evidence>
<keyword evidence="4 6" id="KW-1133">Transmembrane helix</keyword>
<accession>A0A3P3DQX7</accession>
<dbReference type="PANTHER" id="PTHR30213">
    <property type="entry name" value="INNER MEMBRANE PROTEIN YHJD"/>
    <property type="match status" value="1"/>
</dbReference>
<gene>
    <name evidence="7" type="ORF">EG244_05155</name>
</gene>
<dbReference type="InterPro" id="IPR017039">
    <property type="entry name" value="Virul_fac_BrkB"/>
</dbReference>
<organism evidence="7 8">
    <name type="scientific">Falsigemmobacter faecalis</name>
    <dbReference type="NCBI Taxonomy" id="2488730"/>
    <lineage>
        <taxon>Bacteria</taxon>
        <taxon>Pseudomonadati</taxon>
        <taxon>Pseudomonadota</taxon>
        <taxon>Alphaproteobacteria</taxon>
        <taxon>Rhodobacterales</taxon>
        <taxon>Paracoccaceae</taxon>
        <taxon>Falsigemmobacter</taxon>
    </lineage>
</organism>
<evidence type="ECO:0000256" key="2">
    <source>
        <dbReference type="ARBA" id="ARBA00022475"/>
    </source>
</evidence>
<feature type="transmembrane region" description="Helical" evidence="6">
    <location>
        <begin position="139"/>
        <end position="165"/>
    </location>
</feature>
<keyword evidence="8" id="KW-1185">Reference proteome</keyword>
<protein>
    <submittedName>
        <fullName evidence="7">YihY/virulence factor BrkB family protein</fullName>
    </submittedName>
</protein>
<evidence type="ECO:0000313" key="8">
    <source>
        <dbReference type="Proteomes" id="UP000282125"/>
    </source>
</evidence>
<dbReference type="NCBIfam" id="TIGR00765">
    <property type="entry name" value="yihY_not_rbn"/>
    <property type="match status" value="1"/>
</dbReference>
<reference evidence="7 8" key="1">
    <citation type="submission" date="2018-11" db="EMBL/GenBank/DDBJ databases">
        <title>Gemmobacter sp. nov., YIM 102744-1 draft genome.</title>
        <authorList>
            <person name="Li G."/>
            <person name="Jiang Y."/>
        </authorList>
    </citation>
    <scope>NUCLEOTIDE SEQUENCE [LARGE SCALE GENOMIC DNA]</scope>
    <source>
        <strain evidence="7 8">YIM 102744-1</strain>
    </source>
</reference>
<evidence type="ECO:0000256" key="5">
    <source>
        <dbReference type="ARBA" id="ARBA00023136"/>
    </source>
</evidence>